<dbReference type="RefSeq" id="WP_060104176.1">
    <property type="nucleotide sequence ID" value="NZ_LPEQ01000040.1"/>
</dbReference>
<organism evidence="1 2">
    <name type="scientific">Burkholderia territorii</name>
    <dbReference type="NCBI Taxonomy" id="1503055"/>
    <lineage>
        <taxon>Bacteria</taxon>
        <taxon>Pseudomonadati</taxon>
        <taxon>Pseudomonadota</taxon>
        <taxon>Betaproteobacteria</taxon>
        <taxon>Burkholderiales</taxon>
        <taxon>Burkholderiaceae</taxon>
        <taxon>Burkholderia</taxon>
        <taxon>Burkholderia cepacia complex</taxon>
    </lineage>
</organism>
<dbReference type="Proteomes" id="UP000062317">
    <property type="component" value="Unassembled WGS sequence"/>
</dbReference>
<dbReference type="AlphaFoldDB" id="A0A105VRK8"/>
<dbReference type="InterPro" id="IPR021234">
    <property type="entry name" value="DUF2827"/>
</dbReference>
<reference evidence="1 2" key="1">
    <citation type="submission" date="2015-11" db="EMBL/GenBank/DDBJ databases">
        <title>Expanding the genomic diversity of Burkholderia species for the development of highly accurate diagnostics.</title>
        <authorList>
            <person name="Sahl J."/>
            <person name="Keim P."/>
            <person name="Wagner D."/>
        </authorList>
    </citation>
    <scope>NUCLEOTIDE SEQUENCE [LARGE SCALE GENOMIC DNA]</scope>
    <source>
        <strain evidence="1 2">MSMB1301WGS</strain>
    </source>
</reference>
<dbReference type="EMBL" id="LPEQ01000040">
    <property type="protein sequence ID" value="KVV52637.1"/>
    <property type="molecule type" value="Genomic_DNA"/>
</dbReference>
<protein>
    <recommendedName>
        <fullName evidence="3">DUF2827 domain-containing protein</fullName>
    </recommendedName>
</protein>
<comment type="caution">
    <text evidence="1">The sequence shown here is derived from an EMBL/GenBank/DDBJ whole genome shotgun (WGS) entry which is preliminary data.</text>
</comment>
<gene>
    <name evidence="1" type="ORF">WT27_28880</name>
</gene>
<keyword evidence="2" id="KW-1185">Reference proteome</keyword>
<evidence type="ECO:0000313" key="1">
    <source>
        <dbReference type="EMBL" id="KVV52637.1"/>
    </source>
</evidence>
<name>A0A105VRK8_9BURK</name>
<proteinExistence type="predicted"/>
<evidence type="ECO:0008006" key="3">
    <source>
        <dbReference type="Google" id="ProtNLM"/>
    </source>
</evidence>
<accession>A0A105VRK8</accession>
<evidence type="ECO:0000313" key="2">
    <source>
        <dbReference type="Proteomes" id="UP000062317"/>
    </source>
</evidence>
<dbReference type="Pfam" id="PF10933">
    <property type="entry name" value="DUF2827"/>
    <property type="match status" value="1"/>
</dbReference>
<sequence length="380" mass="42712">MRVGISILTHAGQSVWENGLNQNIFFLGQLLQTLPMVREVVLLNCGDQASVPPEAEAAALGWPLLFPRDATDRVDVVIEMGGGLDVAWLDYVRARGKKVIFMCCGQPYAALAEPSVFKRSGYFSRPQRCDVVWMLSKDRAFKSMLEALHRCPAFEVPFLWDPVFVKRRASEVTAAGFQFGYQPNTDGIRPRALRPAIFEPNVSVLKSCMIPLLIADQAYRDEPQTVANLHVLNSVHMKAHPTFVHMVASLALYRESRLHLDHHHDVTGYVSQFSDAVISHQWQNDQNILYLDVLYGGYPLIHNSPWLGEVGYYYRESHVEAGAQRLREAAHHHDENYANYVRDAQALIRRLAPQTESNGTAYAQRLLQVCGSAVKQGAPC</sequence>